<accession>A0A6J3Q9U1</accession>
<dbReference type="AlphaFoldDB" id="A0A6J3Q9U1"/>
<keyword evidence="8" id="KW-0663">Pyridoxal phosphate</keyword>
<dbReference type="InterPro" id="IPR015424">
    <property type="entry name" value="PyrdxlP-dep_Trfase"/>
</dbReference>
<dbReference type="GO" id="GO:0005737">
    <property type="term" value="C:cytoplasm"/>
    <property type="evidence" value="ECO:0007669"/>
    <property type="project" value="UniProtKB-SubCell"/>
</dbReference>
<comment type="subunit">
    <text evidence="3">Homodimer.</text>
</comment>
<feature type="region of interest" description="Disordered" evidence="19">
    <location>
        <begin position="384"/>
        <end position="471"/>
    </location>
</feature>
<protein>
    <recommendedName>
        <fullName evidence="15">Alanine aminotransferase 1</fullName>
        <ecNumber evidence="12">2.6.1.2</ecNumber>
    </recommendedName>
    <alternativeName>
        <fullName evidence="17">Glutamate pyruvate transaminase 1</fullName>
    </alternativeName>
    <alternativeName>
        <fullName evidence="16">Glutamic--alanine transaminase 1</fullName>
    </alternativeName>
    <alternativeName>
        <fullName evidence="18">Glutamic--pyruvic transaminase 1</fullName>
    </alternativeName>
</protein>
<dbReference type="InParanoid" id="A0A6J3Q9U1"/>
<comment type="cofactor">
    <cofactor evidence="1">
        <name>pyridoxal 5'-phosphate</name>
        <dbReference type="ChEBI" id="CHEBI:597326"/>
    </cofactor>
</comment>
<organism evidence="21 22">
    <name type="scientific">Tursiops truncatus</name>
    <name type="common">Atlantic bottle-nosed dolphin</name>
    <name type="synonym">Delphinus truncatus</name>
    <dbReference type="NCBI Taxonomy" id="9739"/>
    <lineage>
        <taxon>Eukaryota</taxon>
        <taxon>Metazoa</taxon>
        <taxon>Chordata</taxon>
        <taxon>Craniata</taxon>
        <taxon>Vertebrata</taxon>
        <taxon>Euteleostomi</taxon>
        <taxon>Mammalia</taxon>
        <taxon>Eutheria</taxon>
        <taxon>Laurasiatheria</taxon>
        <taxon>Artiodactyla</taxon>
        <taxon>Whippomorpha</taxon>
        <taxon>Cetacea</taxon>
        <taxon>Odontoceti</taxon>
        <taxon>Delphinidae</taxon>
        <taxon>Tursiops</taxon>
    </lineage>
</organism>
<dbReference type="CTD" id="2875"/>
<dbReference type="InterPro" id="IPR045088">
    <property type="entry name" value="ALAT1/2-like"/>
</dbReference>
<proteinExistence type="inferred from homology"/>
<gene>
    <name evidence="22" type="primary">GPT</name>
</gene>
<evidence type="ECO:0000256" key="2">
    <source>
        <dbReference type="ARBA" id="ARBA00004496"/>
    </source>
</evidence>
<name>A0A6J3Q9U1_TURTR</name>
<evidence type="ECO:0000256" key="10">
    <source>
        <dbReference type="ARBA" id="ARBA00025708"/>
    </source>
</evidence>
<evidence type="ECO:0000256" key="11">
    <source>
        <dbReference type="ARBA" id="ARBA00025785"/>
    </source>
</evidence>
<dbReference type="PANTHER" id="PTHR11751:SF308">
    <property type="entry name" value="ALANINE AMINOTRANSFERASE 1"/>
    <property type="match status" value="1"/>
</dbReference>
<dbReference type="EC" id="2.6.1.2" evidence="12"/>
<evidence type="ECO:0000313" key="21">
    <source>
        <dbReference type="Proteomes" id="UP000245320"/>
    </source>
</evidence>
<feature type="compositionally biased region" description="Low complexity" evidence="19">
    <location>
        <begin position="398"/>
        <end position="438"/>
    </location>
</feature>
<keyword evidence="4" id="KW-0963">Cytoplasm</keyword>
<evidence type="ECO:0000256" key="12">
    <source>
        <dbReference type="ARBA" id="ARBA00026106"/>
    </source>
</evidence>
<evidence type="ECO:0000256" key="16">
    <source>
        <dbReference type="ARBA" id="ARBA00076222"/>
    </source>
</evidence>
<comment type="pathway">
    <text evidence="10">Amino-acid degradation; L-alanine degradation via transaminase pathway; pyruvate from L-alanine: step 1/1.</text>
</comment>
<dbReference type="Gene3D" id="3.40.640.10">
    <property type="entry name" value="Type I PLP-dependent aspartate aminotransferase-like (Major domain)"/>
    <property type="match status" value="1"/>
</dbReference>
<dbReference type="FunFam" id="1.10.287.1970:FF:000001">
    <property type="entry name" value="Alanine aminotransferase 2"/>
    <property type="match status" value="1"/>
</dbReference>
<dbReference type="Proteomes" id="UP000245320">
    <property type="component" value="Chromosome 17"/>
</dbReference>
<evidence type="ECO:0000256" key="17">
    <source>
        <dbReference type="ARBA" id="ARBA00080231"/>
    </source>
</evidence>
<comment type="catalytic activity">
    <reaction evidence="13">
        <text>L-alanine + 2-oxoglutarate = pyruvate + L-glutamate</text>
        <dbReference type="Rhea" id="RHEA:19453"/>
        <dbReference type="ChEBI" id="CHEBI:15361"/>
        <dbReference type="ChEBI" id="CHEBI:16810"/>
        <dbReference type="ChEBI" id="CHEBI:29985"/>
        <dbReference type="ChEBI" id="CHEBI:57972"/>
        <dbReference type="EC" id="2.6.1.2"/>
    </reaction>
</comment>
<evidence type="ECO:0000256" key="14">
    <source>
        <dbReference type="ARBA" id="ARBA00059280"/>
    </source>
</evidence>
<evidence type="ECO:0000256" key="7">
    <source>
        <dbReference type="ARBA" id="ARBA00022679"/>
    </source>
</evidence>
<dbReference type="GeneID" id="101327493"/>
<feature type="region of interest" description="Disordered" evidence="19">
    <location>
        <begin position="129"/>
        <end position="170"/>
    </location>
</feature>
<feature type="compositionally biased region" description="Gly residues" evidence="19">
    <location>
        <begin position="439"/>
        <end position="454"/>
    </location>
</feature>
<dbReference type="InterPro" id="IPR004839">
    <property type="entry name" value="Aminotransferase_I/II_large"/>
</dbReference>
<dbReference type="SUPFAM" id="SSF53383">
    <property type="entry name" value="PLP-dependent transferases"/>
    <property type="match status" value="1"/>
</dbReference>
<dbReference type="GO" id="GO:0030170">
    <property type="term" value="F:pyridoxal phosphate binding"/>
    <property type="evidence" value="ECO:0007669"/>
    <property type="project" value="InterPro"/>
</dbReference>
<evidence type="ECO:0000256" key="8">
    <source>
        <dbReference type="ARBA" id="ARBA00022898"/>
    </source>
</evidence>
<keyword evidence="7" id="KW-0808">Transferase</keyword>
<dbReference type="OrthoDB" id="1732682at2759"/>
<evidence type="ECO:0000256" key="1">
    <source>
        <dbReference type="ARBA" id="ARBA00001933"/>
    </source>
</evidence>
<comment type="similarity">
    <text evidence="11">Belongs to the class-I pyridoxal-phosphate-dependent aminotransferase family. Alanine aminotransferase subfamily.</text>
</comment>
<evidence type="ECO:0000256" key="6">
    <source>
        <dbReference type="ARBA" id="ARBA00022576"/>
    </source>
</evidence>
<dbReference type="UniPathway" id="UPA00528">
    <property type="reaction ID" value="UER00586"/>
</dbReference>
<keyword evidence="6 22" id="KW-0032">Aminotransferase</keyword>
<reference evidence="22" key="1">
    <citation type="submission" date="2025-08" db="UniProtKB">
        <authorList>
            <consortium name="RefSeq"/>
        </authorList>
    </citation>
    <scope>IDENTIFICATION</scope>
    <source>
        <tissue evidence="22">Spleen</tissue>
    </source>
</reference>
<evidence type="ECO:0000256" key="9">
    <source>
        <dbReference type="ARBA" id="ARBA00022990"/>
    </source>
</evidence>
<evidence type="ECO:0000256" key="19">
    <source>
        <dbReference type="SAM" id="MobiDB-lite"/>
    </source>
</evidence>
<keyword evidence="5" id="KW-0597">Phosphoprotein</keyword>
<sequence>MALRTGDHSQAATNGLKEKVLTLDTMNPCVRKVEYAVRGPIVLRALELEQELRQGVKKPFTEVIRANIGDAQAMGQTPITFLRQVLALCVHPDLLNSPDFPDDAKRRAERILQACGGHSLGECQNLPKPQGGAGQALEEAVPGDGGSARWKGRVSSGGRQGDLTCPTRTPTLSFLSPGPGAYSISSGTQLIREDVARYIERRDGGIPADPNNIFLSTGASDAIVTLLKLLVAGEGGTRTGVLIPIPQYPLYSAALAELNAVQVDYYLDEERAWALDVAELRRALLQARDHCRPRALCIINPGNPTGQVQTRECIEAVIRFAFEEGLFLLADEVLAGAPAGRRRRAAARAPVTHPAVARPPVQVYQDNVYAEGSQFHSFKKVRLPRRLRGGGEHGRSGAAADAEAAERAPVPAHAGPGPARRGGQPARALRPLLRAVPGGEAGGAGRAGGQGQAHGAGLQRGSRHPLQPGAGSHVLLPARAAAPACGAARSGAGPGSRHVFLPAPPGGDRHLRGAWQWLRAAGRHLPLPDDHSAPHGEAAALAGNAEPVPRQVHPRVLLRTPLGARLDRQGRPRADSARVLGVSGALWTCSCCLCGWAPPLFRPLIKQWAGLAACRLCAHLYAPPQPCPLLTAFLCGVLCRPGGPGGVVREGFQGR</sequence>
<dbReference type="Gene3D" id="1.10.287.1970">
    <property type="match status" value="1"/>
</dbReference>
<dbReference type="PANTHER" id="PTHR11751">
    <property type="entry name" value="ALANINE AMINOTRANSFERASE"/>
    <property type="match status" value="1"/>
</dbReference>
<evidence type="ECO:0000256" key="4">
    <source>
        <dbReference type="ARBA" id="ARBA00022490"/>
    </source>
</evidence>
<comment type="subcellular location">
    <subcellularLocation>
        <location evidence="2">Cytoplasm</location>
    </subcellularLocation>
</comment>
<evidence type="ECO:0000256" key="3">
    <source>
        <dbReference type="ARBA" id="ARBA00011738"/>
    </source>
</evidence>
<keyword evidence="21" id="KW-1185">Reference proteome</keyword>
<dbReference type="InterPro" id="IPR015421">
    <property type="entry name" value="PyrdxlP-dep_Trfase_major"/>
</dbReference>
<dbReference type="FunFam" id="3.40.640.10:FF:000236">
    <property type="entry name" value="Alanine aminotransferase 2"/>
    <property type="match status" value="1"/>
</dbReference>
<dbReference type="CDD" id="cd00609">
    <property type="entry name" value="AAT_like"/>
    <property type="match status" value="1"/>
</dbReference>
<evidence type="ECO:0000256" key="18">
    <source>
        <dbReference type="ARBA" id="ARBA00082842"/>
    </source>
</evidence>
<dbReference type="RefSeq" id="XP_033699191.1">
    <property type="nucleotide sequence ID" value="XM_033843300.1"/>
</dbReference>
<evidence type="ECO:0000256" key="15">
    <source>
        <dbReference type="ARBA" id="ARBA00074120"/>
    </source>
</evidence>
<dbReference type="GO" id="GO:0004021">
    <property type="term" value="F:L-alanine:2-oxoglutarate aminotransferase activity"/>
    <property type="evidence" value="ECO:0007669"/>
    <property type="project" value="UniProtKB-EC"/>
</dbReference>
<evidence type="ECO:0000313" key="22">
    <source>
        <dbReference type="RefSeq" id="XP_033699191.1"/>
    </source>
</evidence>
<keyword evidence="9" id="KW-0007">Acetylation</keyword>
<feature type="domain" description="Aminotransferase class I/classII large" evidence="20">
    <location>
        <begin position="185"/>
        <end position="340"/>
    </location>
</feature>
<comment type="function">
    <text evidence="14">Catalyzes the reversible transamination between alanine and 2-oxoglutarate to form pyruvate and glutamate. Participates in cellular nitrogen metabolism and also in liver gluconeogenesis starting with precursors transported from skeletal muscles.</text>
</comment>
<dbReference type="GO" id="GO:0042853">
    <property type="term" value="P:L-alanine catabolic process"/>
    <property type="evidence" value="ECO:0007669"/>
    <property type="project" value="UniProtKB-UniPathway"/>
</dbReference>
<evidence type="ECO:0000259" key="20">
    <source>
        <dbReference type="Pfam" id="PF00155"/>
    </source>
</evidence>
<evidence type="ECO:0000256" key="5">
    <source>
        <dbReference type="ARBA" id="ARBA00022553"/>
    </source>
</evidence>
<evidence type="ECO:0000256" key="13">
    <source>
        <dbReference type="ARBA" id="ARBA00047412"/>
    </source>
</evidence>
<dbReference type="Pfam" id="PF00155">
    <property type="entry name" value="Aminotran_1_2"/>
    <property type="match status" value="1"/>
</dbReference>